<dbReference type="RefSeq" id="XP_013900558.1">
    <property type="nucleotide sequence ID" value="XM_014045104.1"/>
</dbReference>
<keyword evidence="5" id="KW-1185">Reference proteome</keyword>
<dbReference type="Gene3D" id="2.60.40.10">
    <property type="entry name" value="Immunoglobulins"/>
    <property type="match status" value="1"/>
</dbReference>
<keyword evidence="2" id="KW-0732">Signal</keyword>
<feature type="compositionally biased region" description="Pro residues" evidence="1">
    <location>
        <begin position="703"/>
        <end position="724"/>
    </location>
</feature>
<evidence type="ECO:0000256" key="1">
    <source>
        <dbReference type="SAM" id="MobiDB-lite"/>
    </source>
</evidence>
<protein>
    <recommendedName>
        <fullName evidence="3">PKD domain-containing protein</fullName>
    </recommendedName>
</protein>
<feature type="region of interest" description="Disordered" evidence="1">
    <location>
        <begin position="698"/>
        <end position="724"/>
    </location>
</feature>
<dbReference type="InterPro" id="IPR049804">
    <property type="entry name" value="Choice_anch_L"/>
</dbReference>
<feature type="region of interest" description="Disordered" evidence="1">
    <location>
        <begin position="88"/>
        <end position="122"/>
    </location>
</feature>
<name>A0A0D2L2Q4_9CHLO</name>
<dbReference type="GeneID" id="25739294"/>
<dbReference type="KEGG" id="mng:MNEG_6418"/>
<feature type="region of interest" description="Disordered" evidence="1">
    <location>
        <begin position="610"/>
        <end position="641"/>
    </location>
</feature>
<dbReference type="InterPro" id="IPR000601">
    <property type="entry name" value="PKD_dom"/>
</dbReference>
<dbReference type="PANTHER" id="PTHR45691">
    <property type="entry name" value="PROTEIN DIAPHANOUS"/>
    <property type="match status" value="1"/>
</dbReference>
<evidence type="ECO:0000256" key="2">
    <source>
        <dbReference type="SAM" id="SignalP"/>
    </source>
</evidence>
<dbReference type="OrthoDB" id="536372at2759"/>
<dbReference type="NCBIfam" id="NF038133">
    <property type="entry name" value="choice_anch_L"/>
    <property type="match status" value="1"/>
</dbReference>
<dbReference type="GO" id="GO:0005884">
    <property type="term" value="C:actin filament"/>
    <property type="evidence" value="ECO:0007669"/>
    <property type="project" value="TreeGrafter"/>
</dbReference>
<gene>
    <name evidence="4" type="ORF">MNEG_6418</name>
</gene>
<sequence length="845" mass="83654">MRAQPSPKTGLLVLVLQLLLLSPIIIASGFVDADISEFEASTSADGTTGAIGADSSALAPLVALAAHSTPQHGQKLSLWGRLPRAQQHRAQENVSISSNSTSSSEQERRRLQQGPSGAAAGIPGPAATAVIDTCGGAAGNPDAVDGAAVAAIAAQLPGDPQVQLTAARYSGACRALGLAAFSQANALSAVMTGAVVLSSGAAAAAAADLNAGGGASTAFGAPAGPDSGFPPGSYDAAVLELDIQVLPSAPPNSQLSLSYIFGSDEFDGRGGSRRPDPIVFHIRPVGSSTATSLALLPGGGSLLGAGARPPPQVEFYDNGPSAGGGGSPLATALDGFTQLLPSSGYPVQAGGAYTLRIGVADAGDPNVDSAILLKTGSLVLTPPPVVDAGGPYNSFAGGDLNLAGTASSAIAFVPIVASVWRVTPLGKPNLVVAKAEGLAPTLKAPGAGSYTAALTTWDARGATARAAARLEVAPALPSSAGPGGGMVTVSSVFSGDPEAAAAALYAAPPPSARPRATITLPNGGVVRARAGESPLVAVSGASSLNAGSFQWSVTQTKPYMQQIDLGLPAQGQPAEFEHEFPPGDYLISLQVQGFGGGGTHSTQKLLSVQVNSPPDANAGGPYSAAPGQPVQITGSKTADSDGDPMTFSWTISKAGSSDALAVFSDAAPSFSISTPGDYRAALVVKDSMGGEGSAAADIHIAWPSPPPPPPSPPPPPPPPSPPPPAPPPPPPPMVMAYQPVAAQVPGGWTMPPAATIIRRVAPAPPQMLPLPFGTTAAGGPDGMAAAAIGPGGQYMQQPAAGQQAVRSGYGLGAYQSGLGGVPMTVGSPLYKRPACCRGCRGLRGH</sequence>
<dbReference type="SUPFAM" id="SSF49299">
    <property type="entry name" value="PKD domain"/>
    <property type="match status" value="1"/>
</dbReference>
<dbReference type="PANTHER" id="PTHR45691:SF6">
    <property type="entry name" value="PROTEIN DIAPHANOUS"/>
    <property type="match status" value="1"/>
</dbReference>
<accession>A0A0D2L2Q4</accession>
<dbReference type="InterPro" id="IPR013783">
    <property type="entry name" value="Ig-like_fold"/>
</dbReference>
<dbReference type="PROSITE" id="PS50093">
    <property type="entry name" value="PKD"/>
    <property type="match status" value="1"/>
</dbReference>
<dbReference type="GO" id="GO:0030041">
    <property type="term" value="P:actin filament polymerization"/>
    <property type="evidence" value="ECO:0007669"/>
    <property type="project" value="TreeGrafter"/>
</dbReference>
<reference evidence="4 5" key="1">
    <citation type="journal article" date="2013" name="BMC Genomics">
        <title>Reconstruction of the lipid metabolism for the microalga Monoraphidium neglectum from its genome sequence reveals characteristics suitable for biofuel production.</title>
        <authorList>
            <person name="Bogen C."/>
            <person name="Al-Dilaimi A."/>
            <person name="Albersmeier A."/>
            <person name="Wichmann J."/>
            <person name="Grundmann M."/>
            <person name="Rupp O."/>
            <person name="Lauersen K.J."/>
            <person name="Blifernez-Klassen O."/>
            <person name="Kalinowski J."/>
            <person name="Goesmann A."/>
            <person name="Mussgnug J.H."/>
            <person name="Kruse O."/>
        </authorList>
    </citation>
    <scope>NUCLEOTIDE SEQUENCE [LARGE SCALE GENOMIC DNA]</scope>
    <source>
        <strain evidence="4 5">SAG 48.87</strain>
    </source>
</reference>
<feature type="signal peptide" evidence="2">
    <location>
        <begin position="1"/>
        <end position="27"/>
    </location>
</feature>
<organism evidence="4 5">
    <name type="scientific">Monoraphidium neglectum</name>
    <dbReference type="NCBI Taxonomy" id="145388"/>
    <lineage>
        <taxon>Eukaryota</taxon>
        <taxon>Viridiplantae</taxon>
        <taxon>Chlorophyta</taxon>
        <taxon>core chlorophytes</taxon>
        <taxon>Chlorophyceae</taxon>
        <taxon>CS clade</taxon>
        <taxon>Sphaeropleales</taxon>
        <taxon>Selenastraceae</taxon>
        <taxon>Monoraphidium</taxon>
    </lineage>
</organism>
<evidence type="ECO:0000313" key="5">
    <source>
        <dbReference type="Proteomes" id="UP000054498"/>
    </source>
</evidence>
<evidence type="ECO:0000313" key="4">
    <source>
        <dbReference type="EMBL" id="KIZ01539.1"/>
    </source>
</evidence>
<dbReference type="EMBL" id="KK101258">
    <property type="protein sequence ID" value="KIZ01539.1"/>
    <property type="molecule type" value="Genomic_DNA"/>
</dbReference>
<feature type="chain" id="PRO_5002246037" description="PKD domain-containing protein" evidence="2">
    <location>
        <begin position="28"/>
        <end position="845"/>
    </location>
</feature>
<feature type="compositionally biased region" description="Low complexity" evidence="1">
    <location>
        <begin position="95"/>
        <end position="104"/>
    </location>
</feature>
<dbReference type="InterPro" id="IPR035986">
    <property type="entry name" value="PKD_dom_sf"/>
</dbReference>
<dbReference type="AlphaFoldDB" id="A0A0D2L2Q4"/>
<dbReference type="Proteomes" id="UP000054498">
    <property type="component" value="Unassembled WGS sequence"/>
</dbReference>
<feature type="domain" description="PKD" evidence="3">
    <location>
        <begin position="637"/>
        <end position="700"/>
    </location>
</feature>
<proteinExistence type="predicted"/>
<evidence type="ECO:0000259" key="3">
    <source>
        <dbReference type="PROSITE" id="PS50093"/>
    </source>
</evidence>
<dbReference type="Pfam" id="PF18911">
    <property type="entry name" value="PKD_4"/>
    <property type="match status" value="1"/>
</dbReference>
<dbReference type="InterPro" id="IPR051412">
    <property type="entry name" value="Formin_Homology_Diaphanous_sf"/>
</dbReference>